<evidence type="ECO:0000256" key="2">
    <source>
        <dbReference type="SAM" id="Phobius"/>
    </source>
</evidence>
<evidence type="ECO:0000256" key="3">
    <source>
        <dbReference type="SAM" id="SignalP"/>
    </source>
</evidence>
<accession>A0A9J6BYV3</accession>
<keyword evidence="3" id="KW-0732">Signal</keyword>
<evidence type="ECO:0000313" key="5">
    <source>
        <dbReference type="Proteomes" id="UP001107558"/>
    </source>
</evidence>
<dbReference type="GO" id="GO:0005891">
    <property type="term" value="C:voltage-gated calcium channel complex"/>
    <property type="evidence" value="ECO:0007669"/>
    <property type="project" value="TreeGrafter"/>
</dbReference>
<keyword evidence="2" id="KW-1133">Transmembrane helix</keyword>
<dbReference type="EMBL" id="JADBJN010000002">
    <property type="protein sequence ID" value="KAG5675169.1"/>
    <property type="molecule type" value="Genomic_DNA"/>
</dbReference>
<gene>
    <name evidence="4" type="ORF">PVAND_005094</name>
</gene>
<feature type="transmembrane region" description="Helical" evidence="2">
    <location>
        <begin position="1099"/>
        <end position="1121"/>
    </location>
</feature>
<sequence>MDCRVFLLLLVCKIVLSYSNSNVFIKSEVPKLSLNATKVKTDNIRLLEKIIESKFKVIEQKELLVPIVQDIIESWSFSENSESDNEVLEKIAASINSKVQPALKIIKEICAFLTNKEHKRQVFYSLMNPCINDDKIDFGINHYFNEFLHNNFSGEINLNMLNDRNLIFHNFLIENIGKTDQSWQSYRQYFLSTSDNAKIENCNSVPDIPQFKKIYTNAISNRRVLLLLDQTSEQINITRAIAKSLVSSLGENDKIAILLIGNHRATKFSLKRESCTNNNDSAMIAVSSSVKLKIYDFLDNMNRTNGLANHTLGFSFAFDVLDRLYKESNSNNILPITFLYISDGVPALFSNAKDVLVELSTGQAKLPHPIIINSCATIINSRQIPYQTQFLQDITSQNYIKYGINTSSWFHRKSDRSLIGKMFVVNRTMDNLNKIAISVTTELFKYKNFINNQLTIHAPFYDSEWTNDFIVSITKNCDQRGIFGIDLFLNYLIEDILYSNCFNSSYKFLVDMKGFALAHSIQYPRPVTLKQGFDTVHITILEKNKGFNEATWLKMKSETSGNLIIGSYSYTWTHISEILIVCIVTNLDEQRPNVLHKIKTPSTNSGNDQKQKHLSELIYHRIDLSYPSNSINMCLYYKQIATFDAITLHLSSKAFVSPYAHMKNNKDQHYDDDPQTVQNFMAYLRDRRNLFANPGLEENIRQEVSGIYQIMEFFKKKHFDSEMKKYVIRRYASSMNGVLQVYPGCILDKNFEASRRPWFLKAMESKGKIAITEPYLDAGGAGYIVTVSYAVYEKRFTNNQNRSYQPVAVLSIDFTRGFFYKILLDSLPLCSYDDTKCFLMDDKGFLVAHPNILDTTSEHFRQPEHITHRESHVANDILMQRKFVEKIACNNYLNSTSQRFYQFNTSINEVVTNFANVEKTKYQLMSLKGTNLFIGIINSSSETIGAFCPCSTIDFRCLNCFRMEQNECECPCECRLDEIVDSCAFDNNLTTISSSNSLMCPQQIEYISYYQQPIIRDYQNIETCSSMYNCDMFVEKEDCLGVVGCIWCHTNDDETPLSIPFCASESTCYNGIFGSLGDYSNIVIDPVMNYNLLPPTYSIILPVIGVILLLFLVVGFAMYCYRINYDNNGFAEHLYDSQDNNCIGMMQMSRFDYDEPPLDDHQMSNNLIMSQSLLRESNENAIVSNVIQSPYRVATNYRHPNGYTDSSDHGYSTMGTHHDDNDTHASVNNRPNKRISLSDSASVNTSISSPQNNQPYDLSLATPRHTLSQFPSSDHTILSPKKLSPHQIIAEVTVHRLMD</sequence>
<feature type="chain" id="PRO_5039913074" description="VWFA and cache domain-containing protein 1-like protein" evidence="3">
    <location>
        <begin position="18"/>
        <end position="1299"/>
    </location>
</feature>
<feature type="compositionally biased region" description="Polar residues" evidence="1">
    <location>
        <begin position="1224"/>
        <end position="1256"/>
    </location>
</feature>
<dbReference type="InterPro" id="IPR051173">
    <property type="entry name" value="Ca_channel_alpha-2/delta"/>
</dbReference>
<keyword evidence="2" id="KW-0472">Membrane</keyword>
<dbReference type="SUPFAM" id="SSF103190">
    <property type="entry name" value="Sensory domain-like"/>
    <property type="match status" value="1"/>
</dbReference>
<dbReference type="Proteomes" id="UP001107558">
    <property type="component" value="Chromosome 2"/>
</dbReference>
<dbReference type="PANTHER" id="PTHR10166:SF66">
    <property type="entry name" value="VWFA AND CACHE DOMAIN-CONTAINING PROTEIN CG16868"/>
    <property type="match status" value="1"/>
</dbReference>
<protein>
    <recommendedName>
        <fullName evidence="6">VWFA and cache domain-containing protein 1-like protein</fullName>
    </recommendedName>
</protein>
<organism evidence="4 5">
    <name type="scientific">Polypedilum vanderplanki</name>
    <name type="common">Sleeping chironomid midge</name>
    <dbReference type="NCBI Taxonomy" id="319348"/>
    <lineage>
        <taxon>Eukaryota</taxon>
        <taxon>Metazoa</taxon>
        <taxon>Ecdysozoa</taxon>
        <taxon>Arthropoda</taxon>
        <taxon>Hexapoda</taxon>
        <taxon>Insecta</taxon>
        <taxon>Pterygota</taxon>
        <taxon>Neoptera</taxon>
        <taxon>Endopterygota</taxon>
        <taxon>Diptera</taxon>
        <taxon>Nematocera</taxon>
        <taxon>Chironomoidea</taxon>
        <taxon>Chironomidae</taxon>
        <taxon>Chironominae</taxon>
        <taxon>Polypedilum</taxon>
        <taxon>Polypedilum</taxon>
    </lineage>
</organism>
<name>A0A9J6BYV3_POLVA</name>
<keyword evidence="5" id="KW-1185">Reference proteome</keyword>
<feature type="compositionally biased region" description="Polar residues" evidence="1">
    <location>
        <begin position="1203"/>
        <end position="1215"/>
    </location>
</feature>
<evidence type="ECO:0000256" key="1">
    <source>
        <dbReference type="SAM" id="MobiDB-lite"/>
    </source>
</evidence>
<dbReference type="InterPro" id="IPR029151">
    <property type="entry name" value="Sensor-like_sf"/>
</dbReference>
<dbReference type="OrthoDB" id="2150145at2759"/>
<dbReference type="Gene3D" id="3.30.450.20">
    <property type="entry name" value="PAS domain"/>
    <property type="match status" value="1"/>
</dbReference>
<evidence type="ECO:0008006" key="6">
    <source>
        <dbReference type="Google" id="ProtNLM"/>
    </source>
</evidence>
<dbReference type="GO" id="GO:0005245">
    <property type="term" value="F:voltage-gated calcium channel activity"/>
    <property type="evidence" value="ECO:0007669"/>
    <property type="project" value="TreeGrafter"/>
</dbReference>
<proteinExistence type="predicted"/>
<dbReference type="PANTHER" id="PTHR10166">
    <property type="entry name" value="VOLTAGE-DEPENDENT CALCIUM CHANNEL SUBUNIT ALPHA-2/DELTA-RELATED"/>
    <property type="match status" value="1"/>
</dbReference>
<reference evidence="4" key="1">
    <citation type="submission" date="2021-03" db="EMBL/GenBank/DDBJ databases">
        <title>Chromosome level genome of the anhydrobiotic midge Polypedilum vanderplanki.</title>
        <authorList>
            <person name="Yoshida Y."/>
            <person name="Kikawada T."/>
            <person name="Gusev O."/>
        </authorList>
    </citation>
    <scope>NUCLEOTIDE SEQUENCE</scope>
    <source>
        <strain evidence="4">NIAS01</strain>
        <tissue evidence="4">Whole body or cell culture</tissue>
    </source>
</reference>
<feature type="region of interest" description="Disordered" evidence="1">
    <location>
        <begin position="1199"/>
        <end position="1259"/>
    </location>
</feature>
<evidence type="ECO:0000313" key="4">
    <source>
        <dbReference type="EMBL" id="KAG5675169.1"/>
    </source>
</evidence>
<comment type="caution">
    <text evidence="4">The sequence shown here is derived from an EMBL/GenBank/DDBJ whole genome shotgun (WGS) entry which is preliminary data.</text>
</comment>
<feature type="signal peptide" evidence="3">
    <location>
        <begin position="1"/>
        <end position="17"/>
    </location>
</feature>
<keyword evidence="2" id="KW-0812">Transmembrane</keyword>